<keyword evidence="3" id="KW-1185">Reference proteome</keyword>
<feature type="coiled-coil region" evidence="1">
    <location>
        <begin position="6"/>
        <end position="323"/>
    </location>
</feature>
<evidence type="ECO:0000313" key="2">
    <source>
        <dbReference type="EMBL" id="OTF82564.1"/>
    </source>
</evidence>
<dbReference type="AlphaFoldDB" id="A0A1Y3BR89"/>
<organism evidence="2 3">
    <name type="scientific">Euroglyphus maynei</name>
    <name type="common">Mayne's house dust mite</name>
    <dbReference type="NCBI Taxonomy" id="6958"/>
    <lineage>
        <taxon>Eukaryota</taxon>
        <taxon>Metazoa</taxon>
        <taxon>Ecdysozoa</taxon>
        <taxon>Arthropoda</taxon>
        <taxon>Chelicerata</taxon>
        <taxon>Arachnida</taxon>
        <taxon>Acari</taxon>
        <taxon>Acariformes</taxon>
        <taxon>Sarcoptiformes</taxon>
        <taxon>Astigmata</taxon>
        <taxon>Psoroptidia</taxon>
        <taxon>Analgoidea</taxon>
        <taxon>Pyroglyphidae</taxon>
        <taxon>Pyroglyphinae</taxon>
        <taxon>Euroglyphus</taxon>
    </lineage>
</organism>
<evidence type="ECO:0000313" key="3">
    <source>
        <dbReference type="Proteomes" id="UP000194236"/>
    </source>
</evidence>
<sequence length="328" mass="39481">QLQNEYDKSQDEIEQYKKRTKQLDNDLLKCLNEMNELKMQNNEQKEEIRLLKYQQTQQESKIELQTETIKEYESRIIVFETKLNEKDVQLENYEEKLKETNQIRQELKSKNDMIEQLSIQLAEQTEKLEKYSNQIDEQNKMIEKLAILEKDNVNITEEINESKHIIQCNREEMEKYQQNECQLRSTIESLEKSTNDLRLSYTEKVANLELENYELKNKLELSENDLRNNREKFDEYKSKVAIALKENKINHGDYGRQLESLNLKLETLEKENGKLRNEREKLSGLVDELKTEKKTMEIRMSQLDDQLKDMEKYRQNFDMINAENDKLN</sequence>
<dbReference type="OrthoDB" id="1926336at2759"/>
<evidence type="ECO:0000256" key="1">
    <source>
        <dbReference type="SAM" id="Coils"/>
    </source>
</evidence>
<proteinExistence type="predicted"/>
<feature type="non-terminal residue" evidence="2">
    <location>
        <position position="1"/>
    </location>
</feature>
<accession>A0A1Y3BR89</accession>
<gene>
    <name evidence="2" type="ORF">BLA29_007069</name>
</gene>
<dbReference type="EMBL" id="MUJZ01007880">
    <property type="protein sequence ID" value="OTF82564.1"/>
    <property type="molecule type" value="Genomic_DNA"/>
</dbReference>
<protein>
    <submittedName>
        <fullName evidence="2">GRIP domain containing protein</fullName>
    </submittedName>
</protein>
<comment type="caution">
    <text evidence="2">The sequence shown here is derived from an EMBL/GenBank/DDBJ whole genome shotgun (WGS) entry which is preliminary data.</text>
</comment>
<keyword evidence="1" id="KW-0175">Coiled coil</keyword>
<reference evidence="2 3" key="1">
    <citation type="submission" date="2017-03" db="EMBL/GenBank/DDBJ databases">
        <title>Genome Survey of Euroglyphus maynei.</title>
        <authorList>
            <person name="Arlian L.G."/>
            <person name="Morgan M.S."/>
            <person name="Rider S.D."/>
        </authorList>
    </citation>
    <scope>NUCLEOTIDE SEQUENCE [LARGE SCALE GENOMIC DNA]</scope>
    <source>
        <strain evidence="2">Arlian Lab</strain>
        <tissue evidence="2">Whole body</tissue>
    </source>
</reference>
<feature type="non-terminal residue" evidence="2">
    <location>
        <position position="328"/>
    </location>
</feature>
<name>A0A1Y3BR89_EURMA</name>
<dbReference type="Proteomes" id="UP000194236">
    <property type="component" value="Unassembled WGS sequence"/>
</dbReference>